<dbReference type="Pfam" id="PF04926">
    <property type="entry name" value="PAP_RNA-bind"/>
    <property type="match status" value="1"/>
</dbReference>
<name>A0ABR3ZU48_9PEZI</name>
<dbReference type="InterPro" id="IPR011068">
    <property type="entry name" value="NuclTrfase_I-like_C"/>
</dbReference>
<comment type="similarity">
    <text evidence="4 12">Belongs to the poly(A) polymerase family.</text>
</comment>
<dbReference type="InterPro" id="IPR007012">
    <property type="entry name" value="PolA_pol_cen_dom"/>
</dbReference>
<dbReference type="EMBL" id="JAWCUI010000001">
    <property type="protein sequence ID" value="KAL1903557.1"/>
    <property type="molecule type" value="Genomic_DNA"/>
</dbReference>
<evidence type="ECO:0000313" key="17">
    <source>
        <dbReference type="EMBL" id="KAL1903557.1"/>
    </source>
</evidence>
<dbReference type="EC" id="2.7.7.19" evidence="12"/>
<feature type="region of interest" description="Disordered" evidence="13">
    <location>
        <begin position="1"/>
        <end position="26"/>
    </location>
</feature>
<organism evidence="17 18">
    <name type="scientific">Sporothrix stenoceras</name>
    <dbReference type="NCBI Taxonomy" id="5173"/>
    <lineage>
        <taxon>Eukaryota</taxon>
        <taxon>Fungi</taxon>
        <taxon>Dikarya</taxon>
        <taxon>Ascomycota</taxon>
        <taxon>Pezizomycotina</taxon>
        <taxon>Sordariomycetes</taxon>
        <taxon>Sordariomycetidae</taxon>
        <taxon>Ophiostomatales</taxon>
        <taxon>Ophiostomataceae</taxon>
        <taxon>Sporothrix</taxon>
    </lineage>
</organism>
<dbReference type="SUPFAM" id="SSF55003">
    <property type="entry name" value="PAP/Archaeal CCA-adding enzyme, C-terminal domain"/>
    <property type="match status" value="1"/>
</dbReference>
<keyword evidence="11 12" id="KW-0539">Nucleus</keyword>
<dbReference type="InterPro" id="IPR007010">
    <property type="entry name" value="PolA_pol_RNA-bd_dom"/>
</dbReference>
<evidence type="ECO:0000259" key="14">
    <source>
        <dbReference type="Pfam" id="PF04926"/>
    </source>
</evidence>
<evidence type="ECO:0000256" key="11">
    <source>
        <dbReference type="ARBA" id="ARBA00023242"/>
    </source>
</evidence>
<dbReference type="Pfam" id="PF04928">
    <property type="entry name" value="PAP_central"/>
    <property type="match status" value="1"/>
</dbReference>
<dbReference type="CDD" id="cd05402">
    <property type="entry name" value="NT_PAP_TUTase"/>
    <property type="match status" value="1"/>
</dbReference>
<evidence type="ECO:0000256" key="1">
    <source>
        <dbReference type="ARBA" id="ARBA00001936"/>
    </source>
</evidence>
<keyword evidence="18" id="KW-1185">Reference proteome</keyword>
<evidence type="ECO:0000256" key="2">
    <source>
        <dbReference type="ARBA" id="ARBA00001946"/>
    </source>
</evidence>
<evidence type="ECO:0000256" key="4">
    <source>
        <dbReference type="ARBA" id="ARBA00010912"/>
    </source>
</evidence>
<dbReference type="InterPro" id="IPR048840">
    <property type="entry name" value="PolA_pol_NTPase"/>
</dbReference>
<keyword evidence="8 12" id="KW-0547">Nucleotide-binding</keyword>
<comment type="cofactor">
    <cofactor evidence="1">
        <name>Mn(2+)</name>
        <dbReference type="ChEBI" id="CHEBI:29035"/>
    </cofactor>
</comment>
<keyword evidence="17" id="KW-0548">Nucleotidyltransferase</keyword>
<comment type="catalytic activity">
    <reaction evidence="12">
        <text>RNA(n) + ATP = RNA(n)-3'-adenine ribonucleotide + diphosphate</text>
        <dbReference type="Rhea" id="RHEA:11332"/>
        <dbReference type="Rhea" id="RHEA-COMP:14527"/>
        <dbReference type="Rhea" id="RHEA-COMP:17347"/>
        <dbReference type="ChEBI" id="CHEBI:30616"/>
        <dbReference type="ChEBI" id="CHEBI:33019"/>
        <dbReference type="ChEBI" id="CHEBI:140395"/>
        <dbReference type="ChEBI" id="CHEBI:173115"/>
        <dbReference type="EC" id="2.7.7.19"/>
    </reaction>
</comment>
<comment type="function">
    <text evidence="12">Polymerase that creates the 3'-poly(A) tail of mRNA's.</text>
</comment>
<evidence type="ECO:0000256" key="12">
    <source>
        <dbReference type="PIRNR" id="PIRNR018425"/>
    </source>
</evidence>
<feature type="domain" description="Poly(A) polymerase RNA-binding" evidence="14">
    <location>
        <begin position="359"/>
        <end position="551"/>
    </location>
</feature>
<comment type="cofactor">
    <cofactor evidence="2">
        <name>Mg(2+)</name>
        <dbReference type="ChEBI" id="CHEBI:18420"/>
    </cofactor>
</comment>
<keyword evidence="10" id="KW-0460">Magnesium</keyword>
<evidence type="ECO:0000256" key="8">
    <source>
        <dbReference type="ARBA" id="ARBA00022741"/>
    </source>
</evidence>
<evidence type="ECO:0000256" key="3">
    <source>
        <dbReference type="ARBA" id="ARBA00004123"/>
    </source>
</evidence>
<evidence type="ECO:0000256" key="5">
    <source>
        <dbReference type="ARBA" id="ARBA00022664"/>
    </source>
</evidence>
<evidence type="ECO:0000256" key="10">
    <source>
        <dbReference type="ARBA" id="ARBA00022842"/>
    </source>
</evidence>
<dbReference type="Gene3D" id="3.30.70.590">
    <property type="entry name" value="Poly(A) polymerase predicted RNA binding domain"/>
    <property type="match status" value="1"/>
</dbReference>
<dbReference type="PANTHER" id="PTHR10682:SF10">
    <property type="entry name" value="POLYNUCLEOTIDE ADENYLYLTRANSFERASE"/>
    <property type="match status" value="1"/>
</dbReference>
<evidence type="ECO:0000313" key="18">
    <source>
        <dbReference type="Proteomes" id="UP001583186"/>
    </source>
</evidence>
<feature type="compositionally biased region" description="Polar residues" evidence="13">
    <location>
        <begin position="579"/>
        <end position="611"/>
    </location>
</feature>
<proteinExistence type="inferred from homology"/>
<dbReference type="PIRSF" id="PIRSF018425">
    <property type="entry name" value="PolyA_polymerase"/>
    <property type="match status" value="1"/>
</dbReference>
<feature type="domain" description="Poly(A) polymerase central" evidence="15">
    <location>
        <begin position="212"/>
        <end position="356"/>
    </location>
</feature>
<accession>A0ABR3ZU48</accession>
<feature type="region of interest" description="Disordered" evidence="13">
    <location>
        <begin position="546"/>
        <end position="611"/>
    </location>
</feature>
<evidence type="ECO:0000259" key="16">
    <source>
        <dbReference type="Pfam" id="PF20750"/>
    </source>
</evidence>
<feature type="region of interest" description="Disordered" evidence="13">
    <location>
        <begin position="441"/>
        <end position="473"/>
    </location>
</feature>
<gene>
    <name evidence="17" type="primary">PAP1</name>
    <name evidence="17" type="ORF">Sste5346_000185</name>
</gene>
<protein>
    <recommendedName>
        <fullName evidence="12">Poly(A) polymerase</fullName>
        <ecNumber evidence="12">2.7.7.19</ecNumber>
    </recommendedName>
</protein>
<dbReference type="Proteomes" id="UP001583186">
    <property type="component" value="Unassembled WGS sequence"/>
</dbReference>
<dbReference type="SUPFAM" id="SSF81631">
    <property type="entry name" value="PAP/OAS1 substrate-binding domain"/>
    <property type="match status" value="1"/>
</dbReference>
<keyword evidence="5 12" id="KW-0507">mRNA processing</keyword>
<evidence type="ECO:0000259" key="15">
    <source>
        <dbReference type="Pfam" id="PF04928"/>
    </source>
</evidence>
<feature type="compositionally biased region" description="Low complexity" evidence="13">
    <location>
        <begin position="447"/>
        <end position="456"/>
    </location>
</feature>
<dbReference type="InterPro" id="IPR014492">
    <property type="entry name" value="PolyA_polymerase"/>
</dbReference>
<dbReference type="GO" id="GO:1990817">
    <property type="term" value="F:poly(A) RNA polymerase activity"/>
    <property type="evidence" value="ECO:0007669"/>
    <property type="project" value="UniProtKB-EC"/>
</dbReference>
<dbReference type="Pfam" id="PF20750">
    <property type="entry name" value="PAP_NTPase"/>
    <property type="match status" value="1"/>
</dbReference>
<comment type="subcellular location">
    <subcellularLocation>
        <location evidence="3 12">Nucleus</location>
    </subcellularLocation>
</comment>
<dbReference type="Gene3D" id="3.30.460.10">
    <property type="entry name" value="Beta Polymerase, domain 2"/>
    <property type="match status" value="1"/>
</dbReference>
<evidence type="ECO:0000256" key="6">
    <source>
        <dbReference type="ARBA" id="ARBA00022679"/>
    </source>
</evidence>
<feature type="domain" description="Poly(A) polymerase nucleotidyltransferase" evidence="16">
    <location>
        <begin position="8"/>
        <end position="207"/>
    </location>
</feature>
<comment type="caution">
    <text evidence="17">The sequence shown here is derived from an EMBL/GenBank/DDBJ whole genome shotgun (WGS) entry which is preliminary data.</text>
</comment>
<dbReference type="InterPro" id="IPR043519">
    <property type="entry name" value="NT_sf"/>
</dbReference>
<evidence type="ECO:0000256" key="9">
    <source>
        <dbReference type="ARBA" id="ARBA00022840"/>
    </source>
</evidence>
<reference evidence="17 18" key="1">
    <citation type="journal article" date="2024" name="IMA Fungus">
        <title>IMA Genome - F19 : A genome assembly and annotation guide to empower mycologists, including annotated draft genome sequences of Ceratocystis pirilliformis, Diaporthe australafricana, Fusarium ophioides, Paecilomyces lecythidis, and Sporothrix stenoceras.</title>
        <authorList>
            <person name="Aylward J."/>
            <person name="Wilson A.M."/>
            <person name="Visagie C.M."/>
            <person name="Spraker J."/>
            <person name="Barnes I."/>
            <person name="Buitendag C."/>
            <person name="Ceriani C."/>
            <person name="Del Mar Angel L."/>
            <person name="du Plessis D."/>
            <person name="Fuchs T."/>
            <person name="Gasser K."/>
            <person name="Kramer D."/>
            <person name="Li W."/>
            <person name="Munsamy K."/>
            <person name="Piso A."/>
            <person name="Price J.L."/>
            <person name="Sonnekus B."/>
            <person name="Thomas C."/>
            <person name="van der Nest A."/>
            <person name="van Dijk A."/>
            <person name="van Heerden A."/>
            <person name="van Vuuren N."/>
            <person name="Yilmaz N."/>
            <person name="Duong T.A."/>
            <person name="van der Merwe N.A."/>
            <person name="Wingfield M.J."/>
            <person name="Wingfield B.D."/>
        </authorList>
    </citation>
    <scope>NUCLEOTIDE SEQUENCE [LARGE SCALE GENOMIC DNA]</scope>
    <source>
        <strain evidence="17 18">CMW 5346</strain>
    </source>
</reference>
<sequence length="611" mass="68156">MNSEKQYGVTPPLSTEMPTEDQRRSTDALLEELRDQGTFESTAETQKRFDVLSSLRIVADAFVKRVAKEYAPDNPTLSKDAVAKIFTYGSFRLGVYMPGSDIDTLVVAPKYVTRADYFRYFPEMLQTMSPPGAITDLTAVEDAFVPIIKFEYLGISIDLIFSRVLLTQLPADERWGLKDSNLLRGLDDPELRSVNGTRVTDEILSLVPEQRTFRDALRAIKLWAQRRAIYANIMGFPGGVAWAMMVARVCQLYPKATGAVIVSKFFGIILRWPWPNPVLLKPIEDGPLPVRVWNPKVYRGDQFHIMPIITPAYPSMCATYNISQSSLSIIKRELERASETAQRIMAGRQPWKDLFVKHTFFTSDFKYYISVISSSTDKESQNVWSGFVESKVRVLVQGLERHQSISLARAFNKGYERTHFCKTAEEAEAVRNGSLECLKKPEEEGGEAATAAASEANGEDRDGADAETNGDADAFKPTEVFTLTHYIGIELVEGAKALDLSYQVEEFKELCFVWDKYKEKLKNTCTLSIQHVRNFGLPDDVFEAGETKPVKAVRPPRPGARRNASGTSANGARKRNAQEENNAPPSKRQQSQAPVQPQSNGSSTVTAAAAG</sequence>
<keyword evidence="6 12" id="KW-0808">Transferase</keyword>
<dbReference type="Gene3D" id="1.10.1410.10">
    <property type="match status" value="1"/>
</dbReference>
<evidence type="ECO:0000256" key="7">
    <source>
        <dbReference type="ARBA" id="ARBA00022723"/>
    </source>
</evidence>
<keyword evidence="7" id="KW-0479">Metal-binding</keyword>
<dbReference type="SUPFAM" id="SSF81301">
    <property type="entry name" value="Nucleotidyltransferase"/>
    <property type="match status" value="1"/>
</dbReference>
<dbReference type="PANTHER" id="PTHR10682">
    <property type="entry name" value="POLY A POLYMERASE"/>
    <property type="match status" value="1"/>
</dbReference>
<evidence type="ECO:0000256" key="13">
    <source>
        <dbReference type="SAM" id="MobiDB-lite"/>
    </source>
</evidence>
<keyword evidence="9 12" id="KW-0067">ATP-binding</keyword>